<gene>
    <name evidence="3" type="ORF">ABR189_06445</name>
</gene>
<dbReference type="InterPro" id="IPR011042">
    <property type="entry name" value="6-blade_b-propeller_TolB-like"/>
</dbReference>
<dbReference type="Proteomes" id="UP001549749">
    <property type="component" value="Unassembled WGS sequence"/>
</dbReference>
<dbReference type="SUPFAM" id="SSF63829">
    <property type="entry name" value="Calcium-dependent phosphotriesterase"/>
    <property type="match status" value="1"/>
</dbReference>
<accession>A0ABV2T1U1</accession>
<name>A0ABV2T1U1_9BACT</name>
<dbReference type="InterPro" id="IPR002909">
    <property type="entry name" value="IPT_dom"/>
</dbReference>
<dbReference type="SUPFAM" id="SSF81296">
    <property type="entry name" value="E set domains"/>
    <property type="match status" value="5"/>
</dbReference>
<dbReference type="InterPro" id="IPR052387">
    <property type="entry name" value="Fibrocystin"/>
</dbReference>
<organism evidence="3 4">
    <name type="scientific">Chitinophaga defluvii</name>
    <dbReference type="NCBI Taxonomy" id="3163343"/>
    <lineage>
        <taxon>Bacteria</taxon>
        <taxon>Pseudomonadati</taxon>
        <taxon>Bacteroidota</taxon>
        <taxon>Chitinophagia</taxon>
        <taxon>Chitinophagales</taxon>
        <taxon>Chitinophagaceae</taxon>
        <taxon>Chitinophaga</taxon>
    </lineage>
</organism>
<dbReference type="EMBL" id="JBEXAC010000001">
    <property type="protein sequence ID" value="MET6996998.1"/>
    <property type="molecule type" value="Genomic_DNA"/>
</dbReference>
<keyword evidence="4" id="KW-1185">Reference proteome</keyword>
<dbReference type="Pfam" id="PF01833">
    <property type="entry name" value="TIG"/>
    <property type="match status" value="5"/>
</dbReference>
<keyword evidence="1" id="KW-0732">Signal</keyword>
<evidence type="ECO:0000313" key="3">
    <source>
        <dbReference type="EMBL" id="MET6996998.1"/>
    </source>
</evidence>
<evidence type="ECO:0000313" key="4">
    <source>
        <dbReference type="Proteomes" id="UP001549749"/>
    </source>
</evidence>
<feature type="domain" description="IPT/TIG" evidence="2">
    <location>
        <begin position="196"/>
        <end position="263"/>
    </location>
</feature>
<dbReference type="PANTHER" id="PTHR46769">
    <property type="entry name" value="POLYCYSTIC KIDNEY AND HEPATIC DISEASE 1 (AUTOSOMAL RECESSIVE)-LIKE 1"/>
    <property type="match status" value="1"/>
</dbReference>
<feature type="domain" description="IPT/TIG" evidence="2">
    <location>
        <begin position="36"/>
        <end position="95"/>
    </location>
</feature>
<dbReference type="InterPro" id="IPR014756">
    <property type="entry name" value="Ig_E-set"/>
</dbReference>
<comment type="caution">
    <text evidence="3">The sequence shown here is derived from an EMBL/GenBank/DDBJ whole genome shotgun (WGS) entry which is preliminary data.</text>
</comment>
<evidence type="ECO:0000256" key="1">
    <source>
        <dbReference type="ARBA" id="ARBA00022729"/>
    </source>
</evidence>
<feature type="domain" description="IPT/TIG" evidence="2">
    <location>
        <begin position="359"/>
        <end position="424"/>
    </location>
</feature>
<dbReference type="Gene3D" id="2.60.40.10">
    <property type="entry name" value="Immunoglobulins"/>
    <property type="match status" value="5"/>
</dbReference>
<dbReference type="PROSITE" id="PS51257">
    <property type="entry name" value="PROKAR_LIPOPROTEIN"/>
    <property type="match status" value="1"/>
</dbReference>
<dbReference type="CDD" id="cd00603">
    <property type="entry name" value="IPT_PCSR"/>
    <property type="match status" value="4"/>
</dbReference>
<protein>
    <submittedName>
        <fullName evidence="3">IPT/TIG domain-containing protein</fullName>
    </submittedName>
</protein>
<dbReference type="RefSeq" id="WP_354659639.1">
    <property type="nucleotide sequence ID" value="NZ_JBEXAC010000001.1"/>
</dbReference>
<dbReference type="InterPro" id="IPR013783">
    <property type="entry name" value="Ig-like_fold"/>
</dbReference>
<dbReference type="Gene3D" id="2.120.10.30">
    <property type="entry name" value="TolB, C-terminal domain"/>
    <property type="match status" value="2"/>
</dbReference>
<reference evidence="3 4" key="1">
    <citation type="submission" date="2024-06" db="EMBL/GenBank/DDBJ databases">
        <title>Chitinophaga defluvii sp. nov., isolated from municipal sewage.</title>
        <authorList>
            <person name="Zhang L."/>
        </authorList>
    </citation>
    <scope>NUCLEOTIDE SEQUENCE [LARGE SCALE GENOMIC DNA]</scope>
    <source>
        <strain evidence="3 4">H8</strain>
    </source>
</reference>
<feature type="domain" description="IPT/TIG" evidence="2">
    <location>
        <begin position="116"/>
        <end position="192"/>
    </location>
</feature>
<proteinExistence type="predicted"/>
<evidence type="ECO:0000259" key="2">
    <source>
        <dbReference type="Pfam" id="PF01833"/>
    </source>
</evidence>
<dbReference type="PANTHER" id="PTHR46769:SF2">
    <property type="entry name" value="FIBROCYSTIN-L ISOFORM 2 PRECURSOR-RELATED"/>
    <property type="match status" value="1"/>
</dbReference>
<sequence length="725" mass="76289">MKQVINHIIVCCLCSIAILISACKKEKQPEPEPMRVESFYPNSGKDGTLVTIEGSGFPVNRENVKVLFSGKEASLISLQKEKVVVQAPATGATGVITFMEGDRKTEIGTYTYQALSVQGIFPGNGPTGSHIRIRGEGFSSTTSPAVVKINSKKASVVSVSDTLLVAEVPEEAGSGAVVVEVDGKTAAGPGFRYQAISNVKPLTGGAGTRVVIKGIGFENIGANNKVDFNGLTAEVKEATADQLTVVAPVNLTTGPLSVTINGQKITGPAFTVVPPPEIFKVTPLSGPAGQVMTITGLHFSEVLDENIVKINDKPVPVRAATGSSLTLTIPGGTGNGKIQLSVNDQMIAGPEFKDQALGIVSMTPDNGLAGSQVTINGTGFSAQAAENIVKFNGVVTPVISVNGDGTELVVNAPAGLTTGLVSISRGTLTAESPVRFRRAGMLTIAGGPESNLLPASMSALVMDSKGNLFVTAGTAVWKITPDGQAKVFAGSATEGVWGGVDGTGTKARFFNVRSLAIDPKDNLFVTDMENVRKVTPAAEVTTFVKLSFSGGSISIDKDNNLYVTQSYNGITRIYPTGATEKAVNRSANDPCRPAIDANGTLYFTYDTYEPGIVRYAKNNTQSMLFNVSGYLDGPINTAQISYDASALLFDAGGNMLIMDKYNLAIRQVNFVTNQVSTLMKLTRGFADGSFSEAKMGSIKDMFLDKQGNIYLLDTDNKAIRKVFLQ</sequence>
<feature type="domain" description="IPT/TIG" evidence="2">
    <location>
        <begin position="276"/>
        <end position="346"/>
    </location>
</feature>